<organism evidence="7 8">
    <name type="scientific">Pararhizobium polonicum</name>
    <dbReference type="NCBI Taxonomy" id="1612624"/>
    <lineage>
        <taxon>Bacteria</taxon>
        <taxon>Pseudomonadati</taxon>
        <taxon>Pseudomonadota</taxon>
        <taxon>Alphaproteobacteria</taxon>
        <taxon>Hyphomicrobiales</taxon>
        <taxon>Rhizobiaceae</taxon>
        <taxon>Rhizobium/Agrobacterium group</taxon>
        <taxon>Pararhizobium</taxon>
    </lineage>
</organism>
<evidence type="ECO:0000256" key="3">
    <source>
        <dbReference type="ARBA" id="ARBA00022692"/>
    </source>
</evidence>
<dbReference type="GO" id="GO:0015171">
    <property type="term" value="F:amino acid transmembrane transporter activity"/>
    <property type="evidence" value="ECO:0007669"/>
    <property type="project" value="TreeGrafter"/>
</dbReference>
<proteinExistence type="predicted"/>
<feature type="transmembrane region" description="Helical" evidence="6">
    <location>
        <begin position="71"/>
        <end position="93"/>
    </location>
</feature>
<comment type="caution">
    <text evidence="7">The sequence shown here is derived from an EMBL/GenBank/DDBJ whole genome shotgun (WGS) entry which is preliminary data.</text>
</comment>
<dbReference type="InterPro" id="IPR001123">
    <property type="entry name" value="LeuE-type"/>
</dbReference>
<evidence type="ECO:0000256" key="5">
    <source>
        <dbReference type="ARBA" id="ARBA00023136"/>
    </source>
</evidence>
<keyword evidence="5 6" id="KW-0472">Membrane</keyword>
<feature type="transmembrane region" description="Helical" evidence="6">
    <location>
        <begin position="39"/>
        <end position="65"/>
    </location>
</feature>
<dbReference type="EMBL" id="LGLV01000009">
    <property type="protein sequence ID" value="OBZ94592.1"/>
    <property type="molecule type" value="Genomic_DNA"/>
</dbReference>
<dbReference type="Pfam" id="PF01810">
    <property type="entry name" value="LysE"/>
    <property type="match status" value="1"/>
</dbReference>
<keyword evidence="3 6" id="KW-0812">Transmembrane</keyword>
<dbReference type="AlphaFoldDB" id="A0A1C7NZZ6"/>
<name>A0A1C7NZZ6_9HYPH</name>
<evidence type="ECO:0000256" key="6">
    <source>
        <dbReference type="SAM" id="Phobius"/>
    </source>
</evidence>
<feature type="transmembrane region" description="Helical" evidence="6">
    <location>
        <begin position="6"/>
        <end position="27"/>
    </location>
</feature>
<evidence type="ECO:0000256" key="2">
    <source>
        <dbReference type="ARBA" id="ARBA00022475"/>
    </source>
</evidence>
<accession>A0A1C7NZZ6</accession>
<keyword evidence="8" id="KW-1185">Reference proteome</keyword>
<feature type="transmembrane region" description="Helical" evidence="6">
    <location>
        <begin position="147"/>
        <end position="172"/>
    </location>
</feature>
<sequence length="205" mass="21325">MPSLELWIPFAIATLAFACVPGPAILYMTAQTVAHGRQAGLMAALGVHLGCYVHIIAAAVGLAALMEHAPVVFSMIRFAGAAYLITLGLAMLLGWNRTGKDGAQPAPNTFRDSMVVEILNPKTALFFLTFLPQFVDSSAAIPVGLQFLILGLIVNLIFSMADLTAVGIASLAVGRLMGGGGGWMVPKTCGTILIGLGVALVSHHV</sequence>
<protein>
    <submittedName>
        <fullName evidence="7">Amino acid transporter</fullName>
    </submittedName>
</protein>
<keyword evidence="4 6" id="KW-1133">Transmembrane helix</keyword>
<dbReference type="RefSeq" id="WP_068955037.1">
    <property type="nucleotide sequence ID" value="NZ_LGLV01000009.1"/>
</dbReference>
<dbReference type="PANTHER" id="PTHR30086">
    <property type="entry name" value="ARGININE EXPORTER PROTEIN ARGO"/>
    <property type="match status" value="1"/>
</dbReference>
<evidence type="ECO:0000313" key="7">
    <source>
        <dbReference type="EMBL" id="OBZ94592.1"/>
    </source>
</evidence>
<reference evidence="7 8" key="1">
    <citation type="journal article" date="2016" name="Syst. Appl. Microbiol.">
        <title>Pararhizobium polonicum sp. nov. isolated from tumors on stone fruit rootstocks.</title>
        <authorList>
            <person name="Pulawska J."/>
            <person name="Kuzmanovic N."/>
            <person name="Willems A."/>
            <person name="Pothier J.F."/>
        </authorList>
    </citation>
    <scope>NUCLEOTIDE SEQUENCE [LARGE SCALE GENOMIC DNA]</scope>
    <source>
        <strain evidence="7 8">F5.1</strain>
    </source>
</reference>
<evidence type="ECO:0000256" key="1">
    <source>
        <dbReference type="ARBA" id="ARBA00004651"/>
    </source>
</evidence>
<gene>
    <name evidence="7" type="ORF">ADU59_15490</name>
</gene>
<dbReference type="PANTHER" id="PTHR30086:SF20">
    <property type="entry name" value="ARGININE EXPORTER PROTEIN ARGO-RELATED"/>
    <property type="match status" value="1"/>
</dbReference>
<comment type="subcellular location">
    <subcellularLocation>
        <location evidence="1">Cell membrane</location>
        <topology evidence="1">Multi-pass membrane protein</topology>
    </subcellularLocation>
</comment>
<keyword evidence="2" id="KW-1003">Cell membrane</keyword>
<dbReference type="STRING" id="1612624.ADU59_15490"/>
<dbReference type="GO" id="GO:0005886">
    <property type="term" value="C:plasma membrane"/>
    <property type="evidence" value="ECO:0007669"/>
    <property type="project" value="UniProtKB-SubCell"/>
</dbReference>
<dbReference type="Proteomes" id="UP000093111">
    <property type="component" value="Unassembled WGS sequence"/>
</dbReference>
<dbReference type="PIRSF" id="PIRSF006324">
    <property type="entry name" value="LeuE"/>
    <property type="match status" value="1"/>
</dbReference>
<feature type="transmembrane region" description="Helical" evidence="6">
    <location>
        <begin position="184"/>
        <end position="202"/>
    </location>
</feature>
<dbReference type="PATRIC" id="fig|1612624.7.peg.5022"/>
<dbReference type="OrthoDB" id="9807053at2"/>
<evidence type="ECO:0000313" key="8">
    <source>
        <dbReference type="Proteomes" id="UP000093111"/>
    </source>
</evidence>
<evidence type="ECO:0000256" key="4">
    <source>
        <dbReference type="ARBA" id="ARBA00022989"/>
    </source>
</evidence>